<evidence type="ECO:0000259" key="3">
    <source>
        <dbReference type="Pfam" id="PF00487"/>
    </source>
</evidence>
<dbReference type="GO" id="GO:0016717">
    <property type="term" value="F:oxidoreductase activity, acting on paired donors, with oxidation of a pair of donors resulting in the reduction of molecular oxygen to two molecules of water"/>
    <property type="evidence" value="ECO:0007669"/>
    <property type="project" value="TreeGrafter"/>
</dbReference>
<reference evidence="4 5" key="1">
    <citation type="submission" date="2018-03" db="EMBL/GenBank/DDBJ databases">
        <title>Comparative analysis of microorganisms from saline springs in Andes Mountain Range, Colombia.</title>
        <authorList>
            <person name="Rubin E."/>
        </authorList>
    </citation>
    <scope>NUCLEOTIDE SEQUENCE [LARGE SCALE GENOMIC DNA]</scope>
    <source>
        <strain evidence="4 5">CG 35</strain>
    </source>
</reference>
<evidence type="ECO:0000313" key="5">
    <source>
        <dbReference type="Proteomes" id="UP000238217"/>
    </source>
</evidence>
<dbReference type="PANTHER" id="PTHR19353:SF19">
    <property type="entry name" value="DELTA(5) FATTY ACID DESATURASE C-RELATED"/>
    <property type="match status" value="1"/>
</dbReference>
<dbReference type="AlphaFoldDB" id="A0A2T0YRS1"/>
<dbReference type="CDD" id="cd03506">
    <property type="entry name" value="Delta6-FADS-like"/>
    <property type="match status" value="1"/>
</dbReference>
<name>A0A2T0YRS1_9MICC</name>
<dbReference type="EMBL" id="PVTY01000002">
    <property type="protein sequence ID" value="PRZ18351.1"/>
    <property type="molecule type" value="Genomic_DNA"/>
</dbReference>
<organism evidence="4 5">
    <name type="scientific">Nesterenkonia sandarakina</name>
    <dbReference type="NCBI Taxonomy" id="272918"/>
    <lineage>
        <taxon>Bacteria</taxon>
        <taxon>Bacillati</taxon>
        <taxon>Actinomycetota</taxon>
        <taxon>Actinomycetes</taxon>
        <taxon>Micrococcales</taxon>
        <taxon>Micrococcaceae</taxon>
        <taxon>Nesterenkonia</taxon>
    </lineage>
</organism>
<feature type="transmembrane region" description="Helical" evidence="2">
    <location>
        <begin position="111"/>
        <end position="128"/>
    </location>
</feature>
<sequence>MTITETRSEAVQGRPERARPAGNKQVNEFFELAQRVKDEGLMDRGASAYVARVIVLTLAFAGAFVAMFTLGDSLWQLAVAAFFGILLTQVAFLSHDGAHQQVFRTGKRNEWFGRVTGNLIVGLSYAWWTKKHGKHHANPNTIGKDGDIAPGALVFVAEDAAKRTGFMGWLARRQGWMFFPLLTLFAFALHYNALKTVFTAPKLKRRKTELAMLAVRLIGFPVLIFMAMSPGLALGFLAIQLLVFGVYMGGSFAPNHKGMPIIPKDSDMDFLRRQVLTSRNIKGGRAMDVAMGGLNLQVEHHLFPRMPSPNLHKVKPIVEEFCAEKGISYTATGLVQSYGMVITYLNRVGLGYADPMDCPIMNQYRPR</sequence>
<dbReference type="GO" id="GO:0016020">
    <property type="term" value="C:membrane"/>
    <property type="evidence" value="ECO:0007669"/>
    <property type="project" value="TreeGrafter"/>
</dbReference>
<feature type="transmembrane region" description="Helical" evidence="2">
    <location>
        <begin position="176"/>
        <end position="198"/>
    </location>
</feature>
<dbReference type="InterPro" id="IPR012171">
    <property type="entry name" value="Fatty_acid_desaturase"/>
</dbReference>
<feature type="transmembrane region" description="Helical" evidence="2">
    <location>
        <begin position="74"/>
        <end position="91"/>
    </location>
</feature>
<evidence type="ECO:0000256" key="1">
    <source>
        <dbReference type="SAM" id="MobiDB-lite"/>
    </source>
</evidence>
<dbReference type="RefSeq" id="WP_106121733.1">
    <property type="nucleotide sequence ID" value="NZ_PVTY01000002.1"/>
</dbReference>
<feature type="transmembrane region" description="Helical" evidence="2">
    <location>
        <begin position="210"/>
        <end position="228"/>
    </location>
</feature>
<dbReference type="PIRSF" id="PIRSF015921">
    <property type="entry name" value="FA_sphinglp_des"/>
    <property type="match status" value="1"/>
</dbReference>
<evidence type="ECO:0000256" key="2">
    <source>
        <dbReference type="SAM" id="Phobius"/>
    </source>
</evidence>
<dbReference type="PANTHER" id="PTHR19353">
    <property type="entry name" value="FATTY ACID DESATURASE 2"/>
    <property type="match status" value="1"/>
</dbReference>
<dbReference type="GO" id="GO:0008610">
    <property type="term" value="P:lipid biosynthetic process"/>
    <property type="evidence" value="ECO:0007669"/>
    <property type="project" value="UniProtKB-ARBA"/>
</dbReference>
<keyword evidence="2" id="KW-1133">Transmembrane helix</keyword>
<keyword evidence="2" id="KW-0472">Membrane</keyword>
<evidence type="ECO:0000313" key="4">
    <source>
        <dbReference type="EMBL" id="PRZ18351.1"/>
    </source>
</evidence>
<dbReference type="OrthoDB" id="104711at2"/>
<dbReference type="Proteomes" id="UP000238217">
    <property type="component" value="Unassembled WGS sequence"/>
</dbReference>
<feature type="region of interest" description="Disordered" evidence="1">
    <location>
        <begin position="1"/>
        <end position="20"/>
    </location>
</feature>
<dbReference type="Pfam" id="PF00487">
    <property type="entry name" value="FA_desaturase"/>
    <property type="match status" value="1"/>
</dbReference>
<feature type="transmembrane region" description="Helical" evidence="2">
    <location>
        <begin position="49"/>
        <end position="68"/>
    </location>
</feature>
<keyword evidence="2" id="KW-0812">Transmembrane</keyword>
<feature type="domain" description="Fatty acid desaturase" evidence="3">
    <location>
        <begin position="75"/>
        <end position="331"/>
    </location>
</feature>
<protein>
    <submittedName>
        <fullName evidence="4">Fatty acid desaturase</fullName>
    </submittedName>
</protein>
<gene>
    <name evidence="4" type="ORF">BCL67_10210</name>
</gene>
<dbReference type="InterPro" id="IPR005804">
    <property type="entry name" value="FA_desaturase_dom"/>
</dbReference>
<keyword evidence="5" id="KW-1185">Reference proteome</keyword>
<comment type="caution">
    <text evidence="4">The sequence shown here is derived from an EMBL/GenBank/DDBJ whole genome shotgun (WGS) entry which is preliminary data.</text>
</comment>
<accession>A0A2T0YRS1</accession>
<proteinExistence type="predicted"/>